<proteinExistence type="predicted"/>
<dbReference type="Proteomes" id="UP000586918">
    <property type="component" value="Unassembled WGS sequence"/>
</dbReference>
<keyword evidence="3" id="KW-1185">Reference proteome</keyword>
<dbReference type="EMBL" id="JAAXKZ010000003">
    <property type="protein sequence ID" value="NMH90263.1"/>
    <property type="molecule type" value="Genomic_DNA"/>
</dbReference>
<evidence type="ECO:0000313" key="2">
    <source>
        <dbReference type="EMBL" id="NMH90263.1"/>
    </source>
</evidence>
<feature type="transmembrane region" description="Helical" evidence="1">
    <location>
        <begin position="43"/>
        <end position="67"/>
    </location>
</feature>
<protein>
    <submittedName>
        <fullName evidence="2">Uncharacterized protein</fullName>
    </submittedName>
</protein>
<sequence length="159" mass="16888">MAADEPDPPVIDRLAAPDDRTWRALEPAVASLLGALLSPTVDWTFAVLFLLVAVGYGLVLSLAALAVEEFSFHRYRRPRDLMTAFAAAVAENLGHRQLTALWPVRGIRDAVRGGKATWGEMTRVGFGTTPDHGAGAVGPAPLTGSISGAAEVWTDAARR</sequence>
<keyword evidence="1" id="KW-1133">Transmembrane helix</keyword>
<dbReference type="AlphaFoldDB" id="A0A848DAC9"/>
<reference evidence="2 3" key="1">
    <citation type="submission" date="2020-04" db="EMBL/GenBank/DDBJ databases">
        <authorList>
            <person name="Klaysubun C."/>
            <person name="Duangmal K."/>
            <person name="Lipun K."/>
        </authorList>
    </citation>
    <scope>NUCLEOTIDE SEQUENCE [LARGE SCALE GENOMIC DNA]</scope>
    <source>
        <strain evidence="2 3">DSM 45300</strain>
    </source>
</reference>
<gene>
    <name evidence="2" type="ORF">HF519_01360</name>
</gene>
<accession>A0A848DAC9</accession>
<evidence type="ECO:0000256" key="1">
    <source>
        <dbReference type="SAM" id="Phobius"/>
    </source>
</evidence>
<name>A0A848DAC9_9PSEU</name>
<evidence type="ECO:0000313" key="3">
    <source>
        <dbReference type="Proteomes" id="UP000586918"/>
    </source>
</evidence>
<organism evidence="2 3">
    <name type="scientific">Pseudonocardia bannensis</name>
    <dbReference type="NCBI Taxonomy" id="630973"/>
    <lineage>
        <taxon>Bacteria</taxon>
        <taxon>Bacillati</taxon>
        <taxon>Actinomycetota</taxon>
        <taxon>Actinomycetes</taxon>
        <taxon>Pseudonocardiales</taxon>
        <taxon>Pseudonocardiaceae</taxon>
        <taxon>Pseudonocardia</taxon>
    </lineage>
</organism>
<keyword evidence="1" id="KW-0812">Transmembrane</keyword>
<keyword evidence="1" id="KW-0472">Membrane</keyword>
<comment type="caution">
    <text evidence="2">The sequence shown here is derived from an EMBL/GenBank/DDBJ whole genome shotgun (WGS) entry which is preliminary data.</text>
</comment>